<evidence type="ECO:0000256" key="1">
    <source>
        <dbReference type="SAM" id="SignalP"/>
    </source>
</evidence>
<gene>
    <name evidence="2" type="ORF">E1301_Tti015840</name>
</gene>
<reference evidence="2 3" key="1">
    <citation type="journal article" date="2019" name="Mol. Ecol. Resour.">
        <title>Chromosome-level genome assembly of Triplophysa tibetana, a fish adapted to the harsh high-altitude environment of the Tibetan Plateau.</title>
        <authorList>
            <person name="Yang X."/>
            <person name="Liu H."/>
            <person name="Ma Z."/>
            <person name="Zou Y."/>
            <person name="Zou M."/>
            <person name="Mao Y."/>
            <person name="Li X."/>
            <person name="Wang H."/>
            <person name="Chen T."/>
            <person name="Wang W."/>
            <person name="Yang R."/>
        </authorList>
    </citation>
    <scope>NUCLEOTIDE SEQUENCE [LARGE SCALE GENOMIC DNA]</scope>
    <source>
        <strain evidence="2">TTIB1903HZAU</strain>
        <tissue evidence="2">Muscle</tissue>
    </source>
</reference>
<dbReference type="AlphaFoldDB" id="A0A5A9P2J0"/>
<keyword evidence="1" id="KW-0732">Signal</keyword>
<dbReference type="EMBL" id="SOYY01000010">
    <property type="protein sequence ID" value="KAA0716130.1"/>
    <property type="molecule type" value="Genomic_DNA"/>
</dbReference>
<evidence type="ECO:0000313" key="2">
    <source>
        <dbReference type="EMBL" id="KAA0716130.1"/>
    </source>
</evidence>
<feature type="signal peptide" evidence="1">
    <location>
        <begin position="1"/>
        <end position="26"/>
    </location>
</feature>
<proteinExistence type="predicted"/>
<dbReference type="Proteomes" id="UP000324632">
    <property type="component" value="Chromosome 10"/>
</dbReference>
<feature type="chain" id="PRO_5022819540" evidence="1">
    <location>
        <begin position="27"/>
        <end position="165"/>
    </location>
</feature>
<dbReference type="PANTHER" id="PTHR36690">
    <property type="entry name" value="PROTEIN FAM237A"/>
    <property type="match status" value="1"/>
</dbReference>
<accession>A0A5A9P2J0</accession>
<keyword evidence="3" id="KW-1185">Reference proteome</keyword>
<name>A0A5A9P2J0_9TELE</name>
<sequence length="165" mass="18866">MESVWLSARLMKAVLVMCICALPLLGEQGSGRVDPLTLSRVDAQCWESSSALLLEMRSPRITDTVPAFWDLMIVLKSSDNRKHSALFWDLAQVFWDIYVECVLSRNHGLGRRRTIYPQQRITATRHTKDESFVQETRGQEFSGWLRIQVQARKTHQGSLSKTSSL</sequence>
<comment type="caution">
    <text evidence="2">The sequence shown here is derived from an EMBL/GenBank/DDBJ whole genome shotgun (WGS) entry which is preliminary data.</text>
</comment>
<dbReference type="PANTHER" id="PTHR36690:SF2">
    <property type="entry name" value="PROTEIN FAM237A"/>
    <property type="match status" value="1"/>
</dbReference>
<protein>
    <submittedName>
        <fullName evidence="2">Protein FAM237A</fullName>
    </submittedName>
</protein>
<dbReference type="InterPro" id="IPR040439">
    <property type="entry name" value="FAM237A/B"/>
</dbReference>
<organism evidence="2 3">
    <name type="scientific">Triplophysa tibetana</name>
    <dbReference type="NCBI Taxonomy" id="1572043"/>
    <lineage>
        <taxon>Eukaryota</taxon>
        <taxon>Metazoa</taxon>
        <taxon>Chordata</taxon>
        <taxon>Craniata</taxon>
        <taxon>Vertebrata</taxon>
        <taxon>Euteleostomi</taxon>
        <taxon>Actinopterygii</taxon>
        <taxon>Neopterygii</taxon>
        <taxon>Teleostei</taxon>
        <taxon>Ostariophysi</taxon>
        <taxon>Cypriniformes</taxon>
        <taxon>Nemacheilidae</taxon>
        <taxon>Triplophysa</taxon>
    </lineage>
</organism>
<evidence type="ECO:0000313" key="3">
    <source>
        <dbReference type="Proteomes" id="UP000324632"/>
    </source>
</evidence>